<reference evidence="2" key="1">
    <citation type="submission" date="2016-02" db="EMBL/GenBank/DDBJ databases">
        <authorList>
            <person name="Mitreva M."/>
            <person name="Pepin K.H."/>
            <person name="Mihindukulasuriya K.A."/>
            <person name="Fulton R."/>
            <person name="Fronick C."/>
            <person name="O'Laughlin M."/>
            <person name="Miner T."/>
            <person name="Herter B."/>
            <person name="Rosa B.A."/>
            <person name="Cordes M."/>
            <person name="Tomlinson C."/>
            <person name="Wollam A."/>
            <person name="Palsikar V.B."/>
            <person name="Mardis E.R."/>
            <person name="Wilson R.K."/>
        </authorList>
    </citation>
    <scope>NUCLEOTIDE SEQUENCE [LARGE SCALE GENOMIC DNA]</scope>
    <source>
        <strain evidence="2">DSM 22607</strain>
    </source>
</reference>
<gene>
    <name evidence="1" type="ORF">HMPREF3293_00352</name>
</gene>
<dbReference type="AlphaFoldDB" id="A0A136Q898"/>
<keyword evidence="2" id="KW-1185">Reference proteome</keyword>
<organism evidence="1 2">
    <name type="scientific">Christensenella minuta</name>
    <dbReference type="NCBI Taxonomy" id="626937"/>
    <lineage>
        <taxon>Bacteria</taxon>
        <taxon>Bacillati</taxon>
        <taxon>Bacillota</taxon>
        <taxon>Clostridia</taxon>
        <taxon>Christensenellales</taxon>
        <taxon>Christensenellaceae</taxon>
        <taxon>Christensenella</taxon>
    </lineage>
</organism>
<proteinExistence type="predicted"/>
<evidence type="ECO:0000313" key="1">
    <source>
        <dbReference type="EMBL" id="KXK66806.1"/>
    </source>
</evidence>
<name>A0A136Q898_9FIRM</name>
<dbReference type="EMBL" id="LSZW01000030">
    <property type="protein sequence ID" value="KXK66806.1"/>
    <property type="molecule type" value="Genomic_DNA"/>
</dbReference>
<protein>
    <submittedName>
        <fullName evidence="1">Uncharacterized protein</fullName>
    </submittedName>
</protein>
<evidence type="ECO:0000313" key="2">
    <source>
        <dbReference type="Proteomes" id="UP000070366"/>
    </source>
</evidence>
<accession>A0A136Q898</accession>
<dbReference type="Proteomes" id="UP000070366">
    <property type="component" value="Unassembled WGS sequence"/>
</dbReference>
<dbReference type="STRING" id="626937.HMPREF3293_00352"/>
<sequence>MIYQVFLGLRIHSYPVLFIIDDRERQIYVLHKEARRKSDKSVIPMPG</sequence>
<comment type="caution">
    <text evidence="1">The sequence shown here is derived from an EMBL/GenBank/DDBJ whole genome shotgun (WGS) entry which is preliminary data.</text>
</comment>